<organism evidence="1">
    <name type="scientific">bioreactor metagenome</name>
    <dbReference type="NCBI Taxonomy" id="1076179"/>
    <lineage>
        <taxon>unclassified sequences</taxon>
        <taxon>metagenomes</taxon>
        <taxon>ecological metagenomes</taxon>
    </lineage>
</organism>
<reference evidence="1" key="1">
    <citation type="submission" date="2019-08" db="EMBL/GenBank/DDBJ databases">
        <authorList>
            <person name="Kucharzyk K."/>
            <person name="Murdoch R.W."/>
            <person name="Higgins S."/>
            <person name="Loffler F."/>
        </authorList>
    </citation>
    <scope>NUCLEOTIDE SEQUENCE</scope>
</reference>
<dbReference type="Pfam" id="PF13585">
    <property type="entry name" value="CHU_C"/>
    <property type="match status" value="1"/>
</dbReference>
<accession>A0A645DSI1</accession>
<protein>
    <recommendedName>
        <fullName evidence="2">Gliding motility-associated C-terminal domain-containing protein</fullName>
    </recommendedName>
</protein>
<dbReference type="AlphaFoldDB" id="A0A645DSI1"/>
<evidence type="ECO:0008006" key="2">
    <source>
        <dbReference type="Google" id="ProtNLM"/>
    </source>
</evidence>
<name>A0A645DSI1_9ZZZZ</name>
<comment type="caution">
    <text evidence="1">The sequence shown here is derived from an EMBL/GenBank/DDBJ whole genome shotgun (WGS) entry which is preliminary data.</text>
</comment>
<gene>
    <name evidence="1" type="ORF">SDC9_138541</name>
</gene>
<proteinExistence type="predicted"/>
<sequence length="64" mass="7388">MSQLSFIVYDRWGEKVFSTTSLDYGWDGTFRGKELDPAVFTYYLHAIFVDGSDKIEKGDITLTR</sequence>
<dbReference type="EMBL" id="VSSQ01038469">
    <property type="protein sequence ID" value="MPM91412.1"/>
    <property type="molecule type" value="Genomic_DNA"/>
</dbReference>
<evidence type="ECO:0000313" key="1">
    <source>
        <dbReference type="EMBL" id="MPM91412.1"/>
    </source>
</evidence>